<keyword evidence="2" id="KW-1185">Reference proteome</keyword>
<accession>A0ACC1MJ40</accession>
<reference evidence="1" key="1">
    <citation type="submission" date="2022-08" db="EMBL/GenBank/DDBJ databases">
        <title>Genome Sequence of Pycnoporus sanguineus.</title>
        <authorList>
            <person name="Buettner E."/>
        </authorList>
    </citation>
    <scope>NUCLEOTIDE SEQUENCE</scope>
    <source>
        <strain evidence="1">CG-C14</strain>
    </source>
</reference>
<name>A0ACC1MJ40_9APHY</name>
<dbReference type="Proteomes" id="UP001144978">
    <property type="component" value="Unassembled WGS sequence"/>
</dbReference>
<evidence type="ECO:0000313" key="1">
    <source>
        <dbReference type="EMBL" id="KAJ2966281.1"/>
    </source>
</evidence>
<proteinExistence type="predicted"/>
<organism evidence="1 2">
    <name type="scientific">Trametes sanguinea</name>
    <dbReference type="NCBI Taxonomy" id="158606"/>
    <lineage>
        <taxon>Eukaryota</taxon>
        <taxon>Fungi</taxon>
        <taxon>Dikarya</taxon>
        <taxon>Basidiomycota</taxon>
        <taxon>Agaricomycotina</taxon>
        <taxon>Agaricomycetes</taxon>
        <taxon>Polyporales</taxon>
        <taxon>Polyporaceae</taxon>
        <taxon>Trametes</taxon>
    </lineage>
</organism>
<protein>
    <submittedName>
        <fullName evidence="1">Uncharacterized protein</fullName>
    </submittedName>
</protein>
<sequence length="365" mass="40611">MDSWSVPRGSSYVSEQDESSRAPSPATKLASADGESAKADQLAKNSERERVMDAQRAAEILAQMEALRLEFAQLQLDKQGDGSEKELSIKKEEEDVALSFSPRHSAGTLLTQGESQPRASSAAHNSREPDLGEAFVDHTLRASREARTDVSHGDVHVLRPVRQVQPQSYLGHAFRELAERNDRRTPHTQALDEGPPSDPSSSSSEESSSDGSSSSLRAGGRGRRDRTHRTKRSLLRAPTLKPREPTAYGGAADTQVFHRFIQEMTAYIDGYQLPAERHALTISWFLKGKAYQFYLNTVSDSPRDWDLRRVMVGLYDYCFPLDHRQRMREKLSRTTQGNRSVRDQSGEALVRLAWQSASGALEGTA</sequence>
<gene>
    <name evidence="1" type="ORF">NUW54_g13855</name>
</gene>
<comment type="caution">
    <text evidence="1">The sequence shown here is derived from an EMBL/GenBank/DDBJ whole genome shotgun (WGS) entry which is preliminary data.</text>
</comment>
<dbReference type="EMBL" id="JANSHE010006709">
    <property type="protein sequence ID" value="KAJ2966281.1"/>
    <property type="molecule type" value="Genomic_DNA"/>
</dbReference>
<evidence type="ECO:0000313" key="2">
    <source>
        <dbReference type="Proteomes" id="UP001144978"/>
    </source>
</evidence>